<dbReference type="OrthoDB" id="2532648at2759"/>
<dbReference type="AlphaFoldDB" id="A0A427XLM8"/>
<dbReference type="EMBL" id="RSCE01000009">
    <property type="protein sequence ID" value="RSH79682.1"/>
    <property type="molecule type" value="Genomic_DNA"/>
</dbReference>
<feature type="domain" description="F-box" evidence="2">
    <location>
        <begin position="13"/>
        <end position="60"/>
    </location>
</feature>
<feature type="compositionally biased region" description="Basic and acidic residues" evidence="1">
    <location>
        <begin position="338"/>
        <end position="348"/>
    </location>
</feature>
<feature type="region of interest" description="Disordered" evidence="1">
    <location>
        <begin position="397"/>
        <end position="471"/>
    </location>
</feature>
<protein>
    <recommendedName>
        <fullName evidence="2">F-box domain-containing protein</fullName>
    </recommendedName>
</protein>
<evidence type="ECO:0000313" key="3">
    <source>
        <dbReference type="EMBL" id="RSH79682.1"/>
    </source>
</evidence>
<reference evidence="3 4" key="1">
    <citation type="submission" date="2018-11" db="EMBL/GenBank/DDBJ databases">
        <title>Genome sequence of Apiotrichum porosum DSM 27194.</title>
        <authorList>
            <person name="Aliyu H."/>
            <person name="Gorte O."/>
            <person name="Ochsenreither K."/>
        </authorList>
    </citation>
    <scope>NUCLEOTIDE SEQUENCE [LARGE SCALE GENOMIC DNA]</scope>
    <source>
        <strain evidence="3 4">DSM 27194</strain>
    </source>
</reference>
<feature type="compositionally biased region" description="Polar residues" evidence="1">
    <location>
        <begin position="321"/>
        <end position="333"/>
    </location>
</feature>
<feature type="compositionally biased region" description="Polar residues" evidence="1">
    <location>
        <begin position="352"/>
        <end position="376"/>
    </location>
</feature>
<keyword evidence="4" id="KW-1185">Reference proteome</keyword>
<dbReference type="STRING" id="105984.A0A427XLM8"/>
<name>A0A427XLM8_9TREE</name>
<evidence type="ECO:0000313" key="4">
    <source>
        <dbReference type="Proteomes" id="UP000279236"/>
    </source>
</evidence>
<gene>
    <name evidence="3" type="ORF">EHS24_009334</name>
</gene>
<organism evidence="3 4">
    <name type="scientific">Apiotrichum porosum</name>
    <dbReference type="NCBI Taxonomy" id="105984"/>
    <lineage>
        <taxon>Eukaryota</taxon>
        <taxon>Fungi</taxon>
        <taxon>Dikarya</taxon>
        <taxon>Basidiomycota</taxon>
        <taxon>Agaricomycotina</taxon>
        <taxon>Tremellomycetes</taxon>
        <taxon>Trichosporonales</taxon>
        <taxon>Trichosporonaceae</taxon>
        <taxon>Apiotrichum</taxon>
    </lineage>
</organism>
<dbReference type="PROSITE" id="PS50181">
    <property type="entry name" value="FBOX"/>
    <property type="match status" value="1"/>
</dbReference>
<dbReference type="Proteomes" id="UP000279236">
    <property type="component" value="Unassembled WGS sequence"/>
</dbReference>
<feature type="compositionally biased region" description="Low complexity" evidence="1">
    <location>
        <begin position="275"/>
        <end position="303"/>
    </location>
</feature>
<accession>A0A427XLM8</accession>
<evidence type="ECO:0000256" key="1">
    <source>
        <dbReference type="SAM" id="MobiDB-lite"/>
    </source>
</evidence>
<feature type="compositionally biased region" description="Low complexity" evidence="1">
    <location>
        <begin position="458"/>
        <end position="470"/>
    </location>
</feature>
<dbReference type="GeneID" id="39593877"/>
<dbReference type="RefSeq" id="XP_028474791.1">
    <property type="nucleotide sequence ID" value="XM_028624623.1"/>
</dbReference>
<dbReference type="InterPro" id="IPR001810">
    <property type="entry name" value="F-box_dom"/>
</dbReference>
<sequence>MNKGKARQETPKALELLDLPGEILSQITGYLPLNEVIAFLSLNSALHNLSRSHLTPFRPLIHGLVRAGPPYPTALAVLPSLSHLVGHDDGNLFLEILVRAPPKRPLSGASLASWKRYKSTDDSWRAAFLRVLGRLDHRSVGCAHHESWTRFITLRRNRSAAINRIYTRTFDPNEIFDELKHQSNLIDYPTEVRVLIHLQDVRVIALCVLSDKPTYTANSNAHLALHPPLLRHLSGGHQYRPAVQKRKGSLPATATSAWNQQPVGGESYFPLVRTTSSSASAPNNATETAATASSPVSTGPSSPGRISGFGQWMNRRRRLSADSNTGEGSSFNPLTLVRSREDDRERRRSWNFGRTRTLSAGGTSSHNAGPSTQPNTAMEPPAAAQLAPVFTSPIIQPTPLISLPEDKTLTSPLPTPQSSPSPPPLRRHRLPYPPLTHPTPADSHRLYPNFTPCEDKTLPSTSRPDPTDPTQLLTEGLVRRVRDYRPDHLEVEDDDESAGWSTNDAVWGGDGSRMAEWDPFTATRRRWVGPMIILAQIFSADRPEGVPAGVARDTIVEGPNPDLGPRGTYASLGWEDIDVLLPWLELSGSGAFHTARTSGMGFDPGQEL</sequence>
<comment type="caution">
    <text evidence="3">The sequence shown here is derived from an EMBL/GenBank/DDBJ whole genome shotgun (WGS) entry which is preliminary data.</text>
</comment>
<feature type="compositionally biased region" description="Pro residues" evidence="1">
    <location>
        <begin position="413"/>
        <end position="424"/>
    </location>
</feature>
<evidence type="ECO:0000259" key="2">
    <source>
        <dbReference type="PROSITE" id="PS50181"/>
    </source>
</evidence>
<proteinExistence type="predicted"/>
<feature type="region of interest" description="Disordered" evidence="1">
    <location>
        <begin position="275"/>
        <end position="379"/>
    </location>
</feature>